<dbReference type="SMART" id="SM00245">
    <property type="entry name" value="TSPc"/>
    <property type="match status" value="1"/>
</dbReference>
<dbReference type="NCBIfam" id="TIGR00225">
    <property type="entry name" value="prc"/>
    <property type="match status" value="1"/>
</dbReference>
<sequence length="489" mass="53543">MSRYDDPRWYEEQHGNSMPPQPPAYDDLNQLPPPPAQPGGMPGYPYAPAPYNPYQPYQQQPGVPQAGHQRPKRRNLGRIFAQALTLVALVVLAFFGGWFAHQLFGNSFSTPSSTDSRAYSNLIQQAWTVIDQHYVDRKAVDYKNMSYSAIRSMVDSLKDRGHTRFMTPEEVQSENQQLSGKFIGIGIYLHQDPKTKDLSIASTIPGAPAEGAGLKRGDILLSVNGQDVRGKDTTAVSQLIKGEAGTSVTIKVQRPGQNQPLTFKIERKEINVPNVILHYIPEEHVAHIQIVQFTNGVSDQLRDALQQAKDKGAKKYILDLRDNPGGYLNEATQIASMFVKSGNVLIEKDSSGRETPVPVTGSTIDTQSTLVVLINTNSASAAEIVTAALKDNNRAFVIGDPHTFGTGTVLQQYSLSDGSAILLGVQEWLTPKGKFIRDNGVEPNQVVKLPDSSAPLTPADENSGNYSLQKILSSGDTQLIAALKYLQNH</sequence>
<dbReference type="SUPFAM" id="SSF52096">
    <property type="entry name" value="ClpP/crotonase"/>
    <property type="match status" value="1"/>
</dbReference>
<evidence type="ECO:0000256" key="5">
    <source>
        <dbReference type="RuleBase" id="RU004404"/>
    </source>
</evidence>
<keyword evidence="4 5" id="KW-0720">Serine protease</keyword>
<dbReference type="PANTHER" id="PTHR32060:SF30">
    <property type="entry name" value="CARBOXY-TERMINAL PROCESSING PROTEASE CTPA"/>
    <property type="match status" value="1"/>
</dbReference>
<dbReference type="InterPro" id="IPR036034">
    <property type="entry name" value="PDZ_sf"/>
</dbReference>
<comment type="similarity">
    <text evidence="1 5">Belongs to the peptidase S41A family.</text>
</comment>
<keyword evidence="2 5" id="KW-0645">Protease</keyword>
<dbReference type="PANTHER" id="PTHR32060">
    <property type="entry name" value="TAIL-SPECIFIC PROTEASE"/>
    <property type="match status" value="1"/>
</dbReference>
<keyword evidence="3 5" id="KW-0378">Hydrolase</keyword>
<dbReference type="Gene3D" id="2.30.42.10">
    <property type="match status" value="1"/>
</dbReference>
<keyword evidence="10" id="KW-1185">Reference proteome</keyword>
<keyword evidence="7" id="KW-1133">Transmembrane helix</keyword>
<organism evidence="9 10">
    <name type="scientific">Ktedonobacter robiniae</name>
    <dbReference type="NCBI Taxonomy" id="2778365"/>
    <lineage>
        <taxon>Bacteria</taxon>
        <taxon>Bacillati</taxon>
        <taxon>Chloroflexota</taxon>
        <taxon>Ktedonobacteria</taxon>
        <taxon>Ktedonobacterales</taxon>
        <taxon>Ktedonobacteraceae</taxon>
        <taxon>Ktedonobacter</taxon>
    </lineage>
</organism>
<dbReference type="Pfam" id="PF17820">
    <property type="entry name" value="PDZ_6"/>
    <property type="match status" value="1"/>
</dbReference>
<dbReference type="GO" id="GO:0008233">
    <property type="term" value="F:peptidase activity"/>
    <property type="evidence" value="ECO:0007669"/>
    <property type="project" value="UniProtKB-KW"/>
</dbReference>
<evidence type="ECO:0000313" key="9">
    <source>
        <dbReference type="EMBL" id="GHO51651.1"/>
    </source>
</evidence>
<evidence type="ECO:0000256" key="2">
    <source>
        <dbReference type="ARBA" id="ARBA00022670"/>
    </source>
</evidence>
<dbReference type="InterPro" id="IPR001478">
    <property type="entry name" value="PDZ"/>
</dbReference>
<dbReference type="InterPro" id="IPR004447">
    <property type="entry name" value="Peptidase_S41A"/>
</dbReference>
<evidence type="ECO:0000313" key="10">
    <source>
        <dbReference type="Proteomes" id="UP000654345"/>
    </source>
</evidence>
<dbReference type="InterPro" id="IPR041489">
    <property type="entry name" value="PDZ_6"/>
</dbReference>
<dbReference type="Gene3D" id="3.90.226.10">
    <property type="entry name" value="2-enoyl-CoA Hydratase, Chain A, domain 1"/>
    <property type="match status" value="1"/>
</dbReference>
<keyword evidence="7" id="KW-0812">Transmembrane</keyword>
<accession>A0ABQ3UG08</accession>
<dbReference type="Gene3D" id="3.30.750.44">
    <property type="match status" value="1"/>
</dbReference>
<comment type="caution">
    <text evidence="9">The sequence shown here is derived from an EMBL/GenBank/DDBJ whole genome shotgun (WGS) entry which is preliminary data.</text>
</comment>
<evidence type="ECO:0000256" key="4">
    <source>
        <dbReference type="ARBA" id="ARBA00022825"/>
    </source>
</evidence>
<gene>
    <name evidence="9" type="ORF">KSB_01260</name>
</gene>
<evidence type="ECO:0000256" key="6">
    <source>
        <dbReference type="SAM" id="MobiDB-lite"/>
    </source>
</evidence>
<feature type="region of interest" description="Disordered" evidence="6">
    <location>
        <begin position="1"/>
        <end position="70"/>
    </location>
</feature>
<dbReference type="RefSeq" id="WP_201368641.1">
    <property type="nucleotide sequence ID" value="NZ_BNJG01000001.1"/>
</dbReference>
<feature type="compositionally biased region" description="Basic and acidic residues" evidence="6">
    <location>
        <begin position="1"/>
        <end position="14"/>
    </location>
</feature>
<evidence type="ECO:0000256" key="3">
    <source>
        <dbReference type="ARBA" id="ARBA00022801"/>
    </source>
</evidence>
<dbReference type="Proteomes" id="UP000654345">
    <property type="component" value="Unassembled WGS sequence"/>
</dbReference>
<dbReference type="InterPro" id="IPR005151">
    <property type="entry name" value="Tail-specific_protease"/>
</dbReference>
<dbReference type="PROSITE" id="PS50106">
    <property type="entry name" value="PDZ"/>
    <property type="match status" value="1"/>
</dbReference>
<evidence type="ECO:0000256" key="1">
    <source>
        <dbReference type="ARBA" id="ARBA00009179"/>
    </source>
</evidence>
<dbReference type="SMART" id="SM00228">
    <property type="entry name" value="PDZ"/>
    <property type="match status" value="1"/>
</dbReference>
<name>A0ABQ3UG08_9CHLR</name>
<dbReference type="CDD" id="cd06782">
    <property type="entry name" value="cpPDZ_CPP-like"/>
    <property type="match status" value="1"/>
</dbReference>
<dbReference type="SUPFAM" id="SSF50156">
    <property type="entry name" value="PDZ domain-like"/>
    <property type="match status" value="1"/>
</dbReference>
<dbReference type="GO" id="GO:0006508">
    <property type="term" value="P:proteolysis"/>
    <property type="evidence" value="ECO:0007669"/>
    <property type="project" value="UniProtKB-KW"/>
</dbReference>
<feature type="compositionally biased region" description="Low complexity" evidence="6">
    <location>
        <begin position="54"/>
        <end position="67"/>
    </location>
</feature>
<protein>
    <submittedName>
        <fullName evidence="9">Carboxyl-terminal processing protease</fullName>
    </submittedName>
</protein>
<dbReference type="InterPro" id="IPR029045">
    <property type="entry name" value="ClpP/crotonase-like_dom_sf"/>
</dbReference>
<dbReference type="Pfam" id="PF03572">
    <property type="entry name" value="Peptidase_S41"/>
    <property type="match status" value="1"/>
</dbReference>
<proteinExistence type="inferred from homology"/>
<dbReference type="CDD" id="cd07560">
    <property type="entry name" value="Peptidase_S41_CPP"/>
    <property type="match status" value="1"/>
</dbReference>
<keyword evidence="7" id="KW-0472">Membrane</keyword>
<evidence type="ECO:0000259" key="8">
    <source>
        <dbReference type="PROSITE" id="PS50106"/>
    </source>
</evidence>
<feature type="transmembrane region" description="Helical" evidence="7">
    <location>
        <begin position="79"/>
        <end position="100"/>
    </location>
</feature>
<dbReference type="EMBL" id="BNJG01000001">
    <property type="protein sequence ID" value="GHO51651.1"/>
    <property type="molecule type" value="Genomic_DNA"/>
</dbReference>
<evidence type="ECO:0000256" key="7">
    <source>
        <dbReference type="SAM" id="Phobius"/>
    </source>
</evidence>
<feature type="domain" description="PDZ" evidence="8">
    <location>
        <begin position="170"/>
        <end position="241"/>
    </location>
</feature>
<reference evidence="9 10" key="1">
    <citation type="journal article" date="2021" name="Int. J. Syst. Evol. Microbiol.">
        <title>Reticulibacter mediterranei gen. nov., sp. nov., within the new family Reticulibacteraceae fam. nov., and Ktedonospora formicarum gen. nov., sp. nov., Ktedonobacter robiniae sp. nov., Dictyobacter formicarum sp. nov. and Dictyobacter arantiisoli sp. nov., belonging to the class Ktedonobacteria.</title>
        <authorList>
            <person name="Yabe S."/>
            <person name="Zheng Y."/>
            <person name="Wang C.M."/>
            <person name="Sakai Y."/>
            <person name="Abe K."/>
            <person name="Yokota A."/>
            <person name="Donadio S."/>
            <person name="Cavaletti L."/>
            <person name="Monciardini P."/>
        </authorList>
    </citation>
    <scope>NUCLEOTIDE SEQUENCE [LARGE SCALE GENOMIC DNA]</scope>
    <source>
        <strain evidence="9 10">SOSP1-30</strain>
    </source>
</reference>